<evidence type="ECO:0000313" key="7">
    <source>
        <dbReference type="Proteomes" id="UP001211065"/>
    </source>
</evidence>
<evidence type="ECO:0000259" key="5">
    <source>
        <dbReference type="PROSITE" id="PS50086"/>
    </source>
</evidence>
<keyword evidence="2 3" id="KW-0175">Coiled coil</keyword>
<dbReference type="PROSITE" id="PS50086">
    <property type="entry name" value="TBC_RABGAP"/>
    <property type="match status" value="1"/>
</dbReference>
<dbReference type="FunFam" id="1.10.10.750:FF:000003">
    <property type="entry name" value="GTPase activating protein (Evi5)"/>
    <property type="match status" value="1"/>
</dbReference>
<dbReference type="Gene3D" id="1.10.10.750">
    <property type="entry name" value="Ypt/Rab-GAP domain of gyp1p, domain 1"/>
    <property type="match status" value="1"/>
</dbReference>
<dbReference type="SUPFAM" id="SSF47923">
    <property type="entry name" value="Ypt/Rab-GAP domain of gyp1p"/>
    <property type="match status" value="2"/>
</dbReference>
<evidence type="ECO:0000256" key="2">
    <source>
        <dbReference type="ARBA" id="ARBA00023054"/>
    </source>
</evidence>
<evidence type="ECO:0000256" key="4">
    <source>
        <dbReference type="SAM" id="MobiDB-lite"/>
    </source>
</evidence>
<dbReference type="InterPro" id="IPR000195">
    <property type="entry name" value="Rab-GAP-TBC_dom"/>
</dbReference>
<comment type="caution">
    <text evidence="6">The sequence shown here is derived from an EMBL/GenBank/DDBJ whole genome shotgun (WGS) entry which is preliminary data.</text>
</comment>
<dbReference type="InterPro" id="IPR035969">
    <property type="entry name" value="Rab-GAP_TBC_sf"/>
</dbReference>
<dbReference type="EMBL" id="JADGJW010000668">
    <property type="protein sequence ID" value="KAJ3213876.1"/>
    <property type="molecule type" value="Genomic_DNA"/>
</dbReference>
<dbReference type="AlphaFoldDB" id="A0AAD5XTX0"/>
<dbReference type="InterPro" id="IPR050302">
    <property type="entry name" value="Rab_GAP_TBC_domain"/>
</dbReference>
<evidence type="ECO:0000313" key="6">
    <source>
        <dbReference type="EMBL" id="KAJ3213876.1"/>
    </source>
</evidence>
<proteinExistence type="predicted"/>
<dbReference type="Gene3D" id="1.10.8.270">
    <property type="entry name" value="putative rabgap domain of human tbc1 domain family member 14 like domains"/>
    <property type="match status" value="1"/>
</dbReference>
<dbReference type="PANTHER" id="PTHR47219">
    <property type="entry name" value="RAB GTPASE-ACTIVATING PROTEIN 1-LIKE"/>
    <property type="match status" value="1"/>
</dbReference>
<dbReference type="GO" id="GO:0005096">
    <property type="term" value="F:GTPase activator activity"/>
    <property type="evidence" value="ECO:0007669"/>
    <property type="project" value="UniProtKB-KW"/>
</dbReference>
<feature type="compositionally biased region" description="Basic and acidic residues" evidence="4">
    <location>
        <begin position="61"/>
        <end position="77"/>
    </location>
</feature>
<protein>
    <submittedName>
        <fullName evidence="6">GTPase-activating protein</fullName>
    </submittedName>
</protein>
<dbReference type="Pfam" id="PF23436">
    <property type="entry name" value="RabGap-TBC_2"/>
    <property type="match status" value="1"/>
</dbReference>
<name>A0AAD5XTX0_9FUNG</name>
<reference evidence="6" key="1">
    <citation type="submission" date="2020-05" db="EMBL/GenBank/DDBJ databases">
        <title>Phylogenomic resolution of chytrid fungi.</title>
        <authorList>
            <person name="Stajich J.E."/>
            <person name="Amses K."/>
            <person name="Simmons R."/>
            <person name="Seto K."/>
            <person name="Myers J."/>
            <person name="Bonds A."/>
            <person name="Quandt C.A."/>
            <person name="Barry K."/>
            <person name="Liu P."/>
            <person name="Grigoriev I."/>
            <person name="Longcore J.E."/>
            <person name="James T.Y."/>
        </authorList>
    </citation>
    <scope>NUCLEOTIDE SEQUENCE</scope>
    <source>
        <strain evidence="6">JEL0476</strain>
    </source>
</reference>
<dbReference type="FunFam" id="1.10.472.80:FF:000027">
    <property type="entry name" value="GTPase activating protein (Evi5)"/>
    <property type="match status" value="1"/>
</dbReference>
<keyword evidence="7" id="KW-1185">Reference proteome</keyword>
<dbReference type="SMART" id="SM00164">
    <property type="entry name" value="TBC"/>
    <property type="match status" value="1"/>
</dbReference>
<accession>A0AAD5XTX0</accession>
<organism evidence="6 7">
    <name type="scientific">Clydaea vesicula</name>
    <dbReference type="NCBI Taxonomy" id="447962"/>
    <lineage>
        <taxon>Eukaryota</taxon>
        <taxon>Fungi</taxon>
        <taxon>Fungi incertae sedis</taxon>
        <taxon>Chytridiomycota</taxon>
        <taxon>Chytridiomycota incertae sedis</taxon>
        <taxon>Chytridiomycetes</taxon>
        <taxon>Lobulomycetales</taxon>
        <taxon>Lobulomycetaceae</taxon>
        <taxon>Clydaea</taxon>
    </lineage>
</organism>
<gene>
    <name evidence="6" type="primary">GYP5</name>
    <name evidence="6" type="ORF">HK099_007129</name>
</gene>
<evidence type="ECO:0000256" key="3">
    <source>
        <dbReference type="SAM" id="Coils"/>
    </source>
</evidence>
<feature type="region of interest" description="Disordered" evidence="4">
    <location>
        <begin position="55"/>
        <end position="99"/>
    </location>
</feature>
<feature type="domain" description="Rab-GAP TBC" evidence="5">
    <location>
        <begin position="250"/>
        <end position="435"/>
    </location>
</feature>
<dbReference type="Gene3D" id="1.10.472.80">
    <property type="entry name" value="Ypt/Rab-GAP domain of gyp1p, domain 3"/>
    <property type="match status" value="1"/>
</dbReference>
<evidence type="ECO:0000256" key="1">
    <source>
        <dbReference type="ARBA" id="ARBA00022468"/>
    </source>
</evidence>
<feature type="compositionally biased region" description="Basic and acidic residues" evidence="4">
    <location>
        <begin position="85"/>
        <end position="99"/>
    </location>
</feature>
<dbReference type="Proteomes" id="UP001211065">
    <property type="component" value="Unassembled WGS sequence"/>
</dbReference>
<dbReference type="GO" id="GO:0031267">
    <property type="term" value="F:small GTPase binding"/>
    <property type="evidence" value="ECO:0007669"/>
    <property type="project" value="TreeGrafter"/>
</dbReference>
<dbReference type="FunFam" id="1.10.8.270:FF:000001">
    <property type="entry name" value="TBC1 domain family member 1"/>
    <property type="match status" value="1"/>
</dbReference>
<sequence>KFNLEFVLKLNLKNRKIEINFNYRMMSTAVEEPSSPWNENSTKIILNLTSSEEIKSSPTLEENKWNDETQIEKKDTNLDQNQDSDFSKEEDSINLSKDDSSDDLLLSELPRNKFPKSAKSVFERRSNNSVSSNLSFISSISDLAADYSPTDTNSVIDSPGNCSTVVEEETANLLLARIKSEKEVQKEETTNNGFDPFSFIKSSFLAVKESVVGQEKENDVDWDFWGKVVSDFDRVALKHSRTLTKKIQLGIPSALRGMVWLLLCKGKNPELEAVYTTLLTRSTTHEKLIQRDLSRTYPKVEYFQGNDGPGQEALFNVIKAYSLYDLEVGYCQGISFVVGALLMNMPEEEAFCALVQLMKQYRFRELYTSDMAGLQLRIYQFDNILKEHLPLIQKHLEKEGIQSNMYASQWFLTLFAYRFPLDVVFRIMDMVFAEGLETMFKIAIALLKKNKDYILSLDFESLLEYLKNGLFDVYISSDTITSTSNGLEKSPTQVASSPTNTEKLTTTNLISDASQIKLYKSTLVKLETEFLEQQKNDNDPELQEAKQLRSQNRVLAENFKKIEEAYELLNREHIILANDNLERKTLMEKQKEKLEELEEQVNSLKQILLDDRKKAENLVKDEMDLLMNKNFNLTKRNCELQDINLEQDDVIFNLKRKNFNLEQEKIELLKKINEKK</sequence>
<dbReference type="PANTHER" id="PTHR47219:SF9">
    <property type="entry name" value="GTPASE ACTIVATING PROTEIN AND CENTROSOME-ASSOCIATED, ISOFORM B"/>
    <property type="match status" value="1"/>
</dbReference>
<feature type="non-terminal residue" evidence="6">
    <location>
        <position position="1"/>
    </location>
</feature>
<keyword evidence="1" id="KW-0343">GTPase activation</keyword>
<feature type="coiled-coil region" evidence="3">
    <location>
        <begin position="545"/>
        <end position="614"/>
    </location>
</feature>